<dbReference type="InterPro" id="IPR029058">
    <property type="entry name" value="AB_hydrolase_fold"/>
</dbReference>
<feature type="domain" description="KANL3/Tex30 alpha/beta hydrolase-like" evidence="1">
    <location>
        <begin position="42"/>
        <end position="235"/>
    </location>
</feature>
<dbReference type="InterPro" id="IPR046879">
    <property type="entry name" value="KANL3/Tex30_Abhydrolase"/>
</dbReference>
<evidence type="ECO:0000313" key="3">
    <source>
        <dbReference type="Proteomes" id="UP000550401"/>
    </source>
</evidence>
<keyword evidence="3" id="KW-1185">Reference proteome</keyword>
<protein>
    <recommendedName>
        <fullName evidence="1">KANL3/Tex30 alpha/beta hydrolase-like domain-containing protein</fullName>
    </recommendedName>
</protein>
<reference evidence="2 3" key="1">
    <citation type="submission" date="2020-07" db="EMBL/GenBank/DDBJ databases">
        <title>Genomic Encyclopedia of Type Strains, Phase IV (KMG-V): Genome sequencing to study the core and pangenomes of soil and plant-associated prokaryotes.</title>
        <authorList>
            <person name="Whitman W."/>
        </authorList>
    </citation>
    <scope>NUCLEOTIDE SEQUENCE [LARGE SCALE GENOMIC DNA]</scope>
    <source>
        <strain evidence="2 3">RH2WT43</strain>
    </source>
</reference>
<gene>
    <name evidence="2" type="ORF">FHW12_000059</name>
</gene>
<name>A0A839EXH9_9GAMM</name>
<dbReference type="SUPFAM" id="SSF53474">
    <property type="entry name" value="alpha/beta-Hydrolases"/>
    <property type="match status" value="1"/>
</dbReference>
<dbReference type="Pfam" id="PF20408">
    <property type="entry name" value="Abhydrolase_11"/>
    <property type="match status" value="1"/>
</dbReference>
<dbReference type="AlphaFoldDB" id="A0A839EXH9"/>
<dbReference type="Proteomes" id="UP000550401">
    <property type="component" value="Unassembled WGS sequence"/>
</dbReference>
<comment type="caution">
    <text evidence="2">The sequence shown here is derived from an EMBL/GenBank/DDBJ whole genome shotgun (WGS) entry which is preliminary data.</text>
</comment>
<dbReference type="Gene3D" id="3.40.50.1820">
    <property type="entry name" value="alpha/beta hydrolase"/>
    <property type="match status" value="1"/>
</dbReference>
<dbReference type="InterPro" id="IPR026555">
    <property type="entry name" value="NSL3/Tex30"/>
</dbReference>
<dbReference type="RefSeq" id="WP_220484270.1">
    <property type="nucleotide sequence ID" value="NZ_JACGXL010000001.1"/>
</dbReference>
<accession>A0A839EXH9</accession>
<dbReference type="PANTHER" id="PTHR13136">
    <property type="entry name" value="TESTIS DEVELOPMENT PROTEIN PRTD"/>
    <property type="match status" value="1"/>
</dbReference>
<dbReference type="PANTHER" id="PTHR13136:SF11">
    <property type="entry name" value="TESTIS-EXPRESSED PROTEIN 30"/>
    <property type="match status" value="1"/>
</dbReference>
<evidence type="ECO:0000259" key="1">
    <source>
        <dbReference type="Pfam" id="PF20408"/>
    </source>
</evidence>
<sequence>MKGKAGDAGNASLAGAGDAVALSIETAAGAVSGLAYAPADARAAYVLAHGAGAGMAHPFMAAVARGLAERGIASLRYQFPYMERGSKRPDTPKVAHATVRAAVAEAVRRWPRLPLFAGGKSFGGRMTSQAQALEPLTGVRGLVFFGFPLHPAGKPSDERAAHLHDVRVPMLFLQGTRDELAAPELLRPLVERLGDRATLHDLVQADHSFHAVARSGRSDDEVRHELLETSAAWMKAWSR</sequence>
<evidence type="ECO:0000313" key="2">
    <source>
        <dbReference type="EMBL" id="MBA8885868.1"/>
    </source>
</evidence>
<dbReference type="EMBL" id="JACGXL010000001">
    <property type="protein sequence ID" value="MBA8885868.1"/>
    <property type="molecule type" value="Genomic_DNA"/>
</dbReference>
<organism evidence="2 3">
    <name type="scientific">Dokdonella fugitiva</name>
    <dbReference type="NCBI Taxonomy" id="328517"/>
    <lineage>
        <taxon>Bacteria</taxon>
        <taxon>Pseudomonadati</taxon>
        <taxon>Pseudomonadota</taxon>
        <taxon>Gammaproteobacteria</taxon>
        <taxon>Lysobacterales</taxon>
        <taxon>Rhodanobacteraceae</taxon>
        <taxon>Dokdonella</taxon>
    </lineage>
</organism>
<proteinExistence type="predicted"/>